<evidence type="ECO:0000259" key="8">
    <source>
        <dbReference type="Pfam" id="PF13462"/>
    </source>
</evidence>
<evidence type="ECO:0000256" key="4">
    <source>
        <dbReference type="ARBA" id="ARBA00023157"/>
    </source>
</evidence>
<name>A0ABS7FL39_9ACTN</name>
<sequence>MAERQGGTDGGTDARERLAETRARQERADKRRTRGIVVGVGAVAVAAVAVLAVVVARSGGDDEAPAYTGALAPVSRQGDGSVLMAKAGVTRPVLEIFEDFQCPICKEVEHASGPAIKEMAAKGEARVVYRPFQLFQGAQREPLSSNSHRAANAALCAPAEHWVAYHDALYAHQPDEGDKGFAADDLVAWGRQAGITGEDFAACVRTDAKSAQVAAMTAYAERDRGVTGTPTVVLDGKPLDLQDRLLDPDALREAVRRAR</sequence>
<dbReference type="PANTHER" id="PTHR13887:SF14">
    <property type="entry name" value="DISULFIDE BOND FORMATION PROTEIN D"/>
    <property type="match status" value="1"/>
</dbReference>
<dbReference type="InterPro" id="IPR012336">
    <property type="entry name" value="Thioredoxin-like_fold"/>
</dbReference>
<feature type="compositionally biased region" description="Basic and acidic residues" evidence="6">
    <location>
        <begin position="12"/>
        <end position="29"/>
    </location>
</feature>
<dbReference type="Gene3D" id="3.40.30.10">
    <property type="entry name" value="Glutaredoxin"/>
    <property type="match status" value="1"/>
</dbReference>
<evidence type="ECO:0000256" key="2">
    <source>
        <dbReference type="ARBA" id="ARBA00022729"/>
    </source>
</evidence>
<evidence type="ECO:0000313" key="9">
    <source>
        <dbReference type="EMBL" id="MBW8481082.1"/>
    </source>
</evidence>
<dbReference type="SUPFAM" id="SSF52833">
    <property type="entry name" value="Thioredoxin-like"/>
    <property type="match status" value="1"/>
</dbReference>
<keyword evidence="7" id="KW-0812">Transmembrane</keyword>
<keyword evidence="7" id="KW-0472">Membrane</keyword>
<comment type="similarity">
    <text evidence="1">Belongs to the thioredoxin family. DsbA subfamily.</text>
</comment>
<feature type="domain" description="Thioredoxin-like fold" evidence="8">
    <location>
        <begin position="93"/>
        <end position="240"/>
    </location>
</feature>
<gene>
    <name evidence="9" type="ORF">K1Y72_01780</name>
</gene>
<reference evidence="9 10" key="1">
    <citation type="submission" date="2021-07" db="EMBL/GenBank/DDBJ databases">
        <title>Actinomadura sp. PM05-2 isolated from lichen.</title>
        <authorList>
            <person name="Somphong A."/>
            <person name="Phongsopitanun W."/>
            <person name="Tanasupawat S."/>
            <person name="Peongsungnone V."/>
        </authorList>
    </citation>
    <scope>NUCLEOTIDE SEQUENCE [LARGE SCALE GENOMIC DNA]</scope>
    <source>
        <strain evidence="9 10">PM05-2</strain>
    </source>
</reference>
<feature type="transmembrane region" description="Helical" evidence="7">
    <location>
        <begin position="35"/>
        <end position="56"/>
    </location>
</feature>
<dbReference type="RefSeq" id="WP_220162507.1">
    <property type="nucleotide sequence ID" value="NZ_JAIBOA010000001.1"/>
</dbReference>
<keyword evidence="10" id="KW-1185">Reference proteome</keyword>
<evidence type="ECO:0000313" key="10">
    <source>
        <dbReference type="Proteomes" id="UP000774570"/>
    </source>
</evidence>
<accession>A0ABS7FL39</accession>
<keyword evidence="3" id="KW-0560">Oxidoreductase</keyword>
<dbReference type="Proteomes" id="UP000774570">
    <property type="component" value="Unassembled WGS sequence"/>
</dbReference>
<evidence type="ECO:0000256" key="3">
    <source>
        <dbReference type="ARBA" id="ARBA00023002"/>
    </source>
</evidence>
<keyword evidence="5" id="KW-0676">Redox-active center</keyword>
<dbReference type="EMBL" id="JAIBOA010000001">
    <property type="protein sequence ID" value="MBW8481082.1"/>
    <property type="molecule type" value="Genomic_DNA"/>
</dbReference>
<proteinExistence type="inferred from homology"/>
<comment type="caution">
    <text evidence="9">The sequence shown here is derived from an EMBL/GenBank/DDBJ whole genome shotgun (WGS) entry which is preliminary data.</text>
</comment>
<keyword evidence="7" id="KW-1133">Transmembrane helix</keyword>
<feature type="region of interest" description="Disordered" evidence="6">
    <location>
        <begin position="1"/>
        <end position="29"/>
    </location>
</feature>
<dbReference type="Pfam" id="PF13462">
    <property type="entry name" value="Thioredoxin_4"/>
    <property type="match status" value="1"/>
</dbReference>
<evidence type="ECO:0000256" key="1">
    <source>
        <dbReference type="ARBA" id="ARBA00005791"/>
    </source>
</evidence>
<dbReference type="InterPro" id="IPR036249">
    <property type="entry name" value="Thioredoxin-like_sf"/>
</dbReference>
<evidence type="ECO:0000256" key="7">
    <source>
        <dbReference type="SAM" id="Phobius"/>
    </source>
</evidence>
<evidence type="ECO:0000256" key="6">
    <source>
        <dbReference type="SAM" id="MobiDB-lite"/>
    </source>
</evidence>
<evidence type="ECO:0000256" key="5">
    <source>
        <dbReference type="ARBA" id="ARBA00023284"/>
    </source>
</evidence>
<dbReference type="PANTHER" id="PTHR13887">
    <property type="entry name" value="GLUTATHIONE S-TRANSFERASE KAPPA"/>
    <property type="match status" value="1"/>
</dbReference>
<keyword evidence="2" id="KW-0732">Signal</keyword>
<keyword evidence="4" id="KW-1015">Disulfide bond</keyword>
<protein>
    <submittedName>
        <fullName evidence="9">DsbA family protein</fullName>
    </submittedName>
</protein>
<organism evidence="9 10">
    <name type="scientific">Actinomadura parmotrematis</name>
    <dbReference type="NCBI Taxonomy" id="2864039"/>
    <lineage>
        <taxon>Bacteria</taxon>
        <taxon>Bacillati</taxon>
        <taxon>Actinomycetota</taxon>
        <taxon>Actinomycetes</taxon>
        <taxon>Streptosporangiales</taxon>
        <taxon>Thermomonosporaceae</taxon>
        <taxon>Actinomadura</taxon>
    </lineage>
</organism>